<reference evidence="1 2" key="1">
    <citation type="submission" date="2018-06" db="EMBL/GenBank/DDBJ databases">
        <authorList>
            <consortium name="Pathogen Informatics"/>
            <person name="Doyle S."/>
        </authorList>
    </citation>
    <scope>NUCLEOTIDE SEQUENCE [LARGE SCALE GENOMIC DNA]</scope>
    <source>
        <strain evidence="1 2">NCTC10692</strain>
    </source>
</reference>
<dbReference type="Proteomes" id="UP000255303">
    <property type="component" value="Unassembled WGS sequence"/>
</dbReference>
<protein>
    <recommendedName>
        <fullName evidence="3">DUF4262 domain-containing protein</fullName>
    </recommendedName>
</protein>
<sequence>MALPRSKAQVERQIAENESYRDDLEYIQETLEQNKVFIGQLTSEQSGNTEATFWVTVGMFQRGLPELVLSGVPAPLIKGIVEELFEGHDFDREFLAGGRTKVIHDLTVIALPVSQPDSHDVLSICHDMYALIEQPHLQVVQLVFADEQGAFPWNSNYSASERQFQPVLGAPVGAMTAN</sequence>
<proteinExistence type="predicted"/>
<organism evidence="1 2">
    <name type="scientific">Ectopseudomonas oleovorans</name>
    <name type="common">Pseudomonas oleovorans</name>
    <dbReference type="NCBI Taxonomy" id="301"/>
    <lineage>
        <taxon>Bacteria</taxon>
        <taxon>Pseudomonadati</taxon>
        <taxon>Pseudomonadota</taxon>
        <taxon>Gammaproteobacteria</taxon>
        <taxon>Pseudomonadales</taxon>
        <taxon>Pseudomonadaceae</taxon>
        <taxon>Ectopseudomonas</taxon>
    </lineage>
</organism>
<evidence type="ECO:0000313" key="2">
    <source>
        <dbReference type="Proteomes" id="UP000255303"/>
    </source>
</evidence>
<dbReference type="EMBL" id="UGUV01000003">
    <property type="protein sequence ID" value="SUE72626.1"/>
    <property type="molecule type" value="Genomic_DNA"/>
</dbReference>
<accession>A0A379PJY9</accession>
<gene>
    <name evidence="1" type="ORF">NCTC10692_04782</name>
</gene>
<name>A0A379PJY9_ECTOL</name>
<dbReference type="RefSeq" id="WP_074860917.1">
    <property type="nucleotide sequence ID" value="NZ_FNZC01000075.1"/>
</dbReference>
<evidence type="ECO:0000313" key="1">
    <source>
        <dbReference type="EMBL" id="SUE72626.1"/>
    </source>
</evidence>
<dbReference type="Pfam" id="PF14081">
    <property type="entry name" value="DUF4262"/>
    <property type="match status" value="1"/>
</dbReference>
<dbReference type="InterPro" id="IPR025358">
    <property type="entry name" value="DUF4262"/>
</dbReference>
<evidence type="ECO:0008006" key="3">
    <source>
        <dbReference type="Google" id="ProtNLM"/>
    </source>
</evidence>
<dbReference type="AlphaFoldDB" id="A0A379PJY9"/>